<dbReference type="InterPro" id="IPR039294">
    <property type="entry name" value="EIF1AD"/>
</dbReference>
<evidence type="ECO:0000256" key="1">
    <source>
        <dbReference type="ARBA" id="ARBA00007340"/>
    </source>
</evidence>
<keyword evidence="5" id="KW-0812">Transmembrane</keyword>
<evidence type="ECO:0000256" key="3">
    <source>
        <dbReference type="PROSITE-ProRule" id="PRU00181"/>
    </source>
</evidence>
<feature type="domain" description="S1-like" evidence="6">
    <location>
        <begin position="114"/>
        <end position="186"/>
    </location>
</feature>
<dbReference type="SUPFAM" id="SSF50249">
    <property type="entry name" value="Nucleic acid-binding proteins"/>
    <property type="match status" value="2"/>
</dbReference>
<gene>
    <name evidence="7" type="ORF">F2Q70_00028665</name>
</gene>
<comment type="similarity">
    <text evidence="1">Belongs to the EIF1AD family.</text>
</comment>
<keyword evidence="2" id="KW-0694">RNA-binding</keyword>
<dbReference type="PROSITE" id="PS50832">
    <property type="entry name" value="S1_IF1_TYPE"/>
    <property type="match status" value="1"/>
</dbReference>
<proteinExistence type="inferred from homology"/>
<dbReference type="PANTHER" id="PTHR21641">
    <property type="entry name" value="TRANSLATION INITIATION FACTOR-RELATED"/>
    <property type="match status" value="1"/>
</dbReference>
<organism evidence="7">
    <name type="scientific">Brassica cretica</name>
    <name type="common">Mustard</name>
    <dbReference type="NCBI Taxonomy" id="69181"/>
    <lineage>
        <taxon>Eukaryota</taxon>
        <taxon>Viridiplantae</taxon>
        <taxon>Streptophyta</taxon>
        <taxon>Embryophyta</taxon>
        <taxon>Tracheophyta</taxon>
        <taxon>Spermatophyta</taxon>
        <taxon>Magnoliopsida</taxon>
        <taxon>eudicotyledons</taxon>
        <taxon>Gunneridae</taxon>
        <taxon>Pentapetalae</taxon>
        <taxon>rosids</taxon>
        <taxon>malvids</taxon>
        <taxon>Brassicales</taxon>
        <taxon>Brassicaceae</taxon>
        <taxon>Brassiceae</taxon>
        <taxon>Brassica</taxon>
    </lineage>
</organism>
<dbReference type="GO" id="GO:0003743">
    <property type="term" value="F:translation initiation factor activity"/>
    <property type="evidence" value="ECO:0007669"/>
    <property type="project" value="UniProtKB-UniRule"/>
</dbReference>
<keyword evidence="5" id="KW-0472">Membrane</keyword>
<comment type="caution">
    <text evidence="7">The sequence shown here is derived from an EMBL/GenBank/DDBJ whole genome shotgun (WGS) entry which is preliminary data.</text>
</comment>
<dbReference type="GO" id="GO:0003723">
    <property type="term" value="F:RNA binding"/>
    <property type="evidence" value="ECO:0007669"/>
    <property type="project" value="UniProtKB-KW"/>
</dbReference>
<evidence type="ECO:0000256" key="5">
    <source>
        <dbReference type="SAM" id="Phobius"/>
    </source>
</evidence>
<feature type="compositionally biased region" description="Acidic residues" evidence="4">
    <location>
        <begin position="222"/>
        <end position="234"/>
    </location>
</feature>
<dbReference type="InterPro" id="IPR012340">
    <property type="entry name" value="NA-bd_OB-fold"/>
</dbReference>
<sequence>MNRGRRNLKQAASEQDFTLEECQSIAQVVSLRGSNQIEIMDAKGENSLALFPAKFRESMWIRRDMIWILCIYIYCMIWCGGRSLRCLDLFELKEMNRGRRNLKQAASEQDFTLEECQSIAQVVSLRGSNQIEIMDAKGENSLALFPAKFRESMWIRRGSFVVIDHTGKEKAQESGSKVTSIVCKVLFFEQIRLLQKSPEWPEIFRDAKPVPADESSQIPIPQDDDIGLSDESDDGMPPLEANTNRLRPFGVQCDAETDSGSDSDS</sequence>
<evidence type="ECO:0000313" key="7">
    <source>
        <dbReference type="EMBL" id="KAF2605519.1"/>
    </source>
</evidence>
<keyword evidence="3" id="KW-0648">Protein biosynthesis</keyword>
<protein>
    <recommendedName>
        <fullName evidence="6">S1-like domain-containing protein</fullName>
    </recommendedName>
</protein>
<name>A0A8S9LHE3_BRACR</name>
<feature type="transmembrane region" description="Helical" evidence="5">
    <location>
        <begin position="65"/>
        <end position="84"/>
    </location>
</feature>
<dbReference type="InterPro" id="IPR006196">
    <property type="entry name" value="RNA-binding_domain_S1_IF1"/>
</dbReference>
<accession>A0A8S9LHE3</accession>
<evidence type="ECO:0000256" key="2">
    <source>
        <dbReference type="ARBA" id="ARBA00022884"/>
    </source>
</evidence>
<keyword evidence="3" id="KW-0396">Initiation factor</keyword>
<dbReference type="EMBL" id="QGKY02000094">
    <property type="protein sequence ID" value="KAF2605519.1"/>
    <property type="molecule type" value="Genomic_DNA"/>
</dbReference>
<reference evidence="7" key="1">
    <citation type="submission" date="2019-12" db="EMBL/GenBank/DDBJ databases">
        <title>Genome sequencing and annotation of Brassica cretica.</title>
        <authorList>
            <person name="Studholme D.J."/>
            <person name="Sarris P.F."/>
        </authorList>
    </citation>
    <scope>NUCLEOTIDE SEQUENCE</scope>
    <source>
        <strain evidence="7">PFS-102/07</strain>
        <tissue evidence="7">Leaf</tissue>
    </source>
</reference>
<dbReference type="PANTHER" id="PTHR21641:SF0">
    <property type="entry name" value="RNA-BINDING PROTEIN EIF1AD-RELATED"/>
    <property type="match status" value="1"/>
</dbReference>
<dbReference type="SMART" id="SM00652">
    <property type="entry name" value="eIF1a"/>
    <property type="match status" value="2"/>
</dbReference>
<evidence type="ECO:0000256" key="4">
    <source>
        <dbReference type="SAM" id="MobiDB-lite"/>
    </source>
</evidence>
<keyword evidence="5" id="KW-1133">Transmembrane helix</keyword>
<dbReference type="InterPro" id="IPR001253">
    <property type="entry name" value="TIF_eIF-1A"/>
</dbReference>
<dbReference type="Pfam" id="PF01176">
    <property type="entry name" value="eIF-1a"/>
    <property type="match status" value="1"/>
</dbReference>
<dbReference type="Gene3D" id="2.40.50.140">
    <property type="entry name" value="Nucleic acid-binding proteins"/>
    <property type="match status" value="2"/>
</dbReference>
<dbReference type="AlphaFoldDB" id="A0A8S9LHE3"/>
<feature type="region of interest" description="Disordered" evidence="4">
    <location>
        <begin position="209"/>
        <end position="265"/>
    </location>
</feature>
<dbReference type="GO" id="GO:0005634">
    <property type="term" value="C:nucleus"/>
    <property type="evidence" value="ECO:0007669"/>
    <property type="project" value="TreeGrafter"/>
</dbReference>
<feature type="compositionally biased region" description="Acidic residues" evidence="4">
    <location>
        <begin position="255"/>
        <end position="265"/>
    </location>
</feature>
<evidence type="ECO:0000259" key="6">
    <source>
        <dbReference type="PROSITE" id="PS50832"/>
    </source>
</evidence>